<reference evidence="5 6" key="1">
    <citation type="submission" date="2020-08" db="EMBL/GenBank/DDBJ databases">
        <title>Sequencing the genomes of 1000 actinobacteria strains.</title>
        <authorList>
            <person name="Klenk H.-P."/>
        </authorList>
    </citation>
    <scope>NUCLEOTIDE SEQUENCE [LARGE SCALE GENOMIC DNA]</scope>
    <source>
        <strain evidence="5 6">DSM 43582</strain>
    </source>
</reference>
<dbReference type="GO" id="GO:0045892">
    <property type="term" value="P:negative regulation of DNA-templated transcription"/>
    <property type="evidence" value="ECO:0007669"/>
    <property type="project" value="TreeGrafter"/>
</dbReference>
<comment type="caution">
    <text evidence="5">The sequence shown here is derived from an EMBL/GenBank/DDBJ whole genome shotgun (WGS) entry which is preliminary data.</text>
</comment>
<evidence type="ECO:0000313" key="6">
    <source>
        <dbReference type="Proteomes" id="UP000540412"/>
    </source>
</evidence>
<dbReference type="Proteomes" id="UP000540412">
    <property type="component" value="Unassembled WGS sequence"/>
</dbReference>
<dbReference type="SMART" id="SM00866">
    <property type="entry name" value="UTRA"/>
    <property type="match status" value="1"/>
</dbReference>
<evidence type="ECO:0000256" key="3">
    <source>
        <dbReference type="ARBA" id="ARBA00023163"/>
    </source>
</evidence>
<dbReference type="InterPro" id="IPR000524">
    <property type="entry name" value="Tscrpt_reg_HTH_GntR"/>
</dbReference>
<evidence type="ECO:0000256" key="2">
    <source>
        <dbReference type="ARBA" id="ARBA00023125"/>
    </source>
</evidence>
<dbReference type="Gene3D" id="1.10.10.10">
    <property type="entry name" value="Winged helix-like DNA-binding domain superfamily/Winged helix DNA-binding domain"/>
    <property type="match status" value="1"/>
</dbReference>
<dbReference type="EMBL" id="JACHIT010000001">
    <property type="protein sequence ID" value="MBB5914911.1"/>
    <property type="molecule type" value="Genomic_DNA"/>
</dbReference>
<dbReference type="RefSeq" id="WP_040746429.1">
    <property type="nucleotide sequence ID" value="NZ_JACHIT010000001.1"/>
</dbReference>
<dbReference type="PANTHER" id="PTHR44846:SF17">
    <property type="entry name" value="GNTR-FAMILY TRANSCRIPTIONAL REGULATOR"/>
    <property type="match status" value="1"/>
</dbReference>
<organism evidence="5 6">
    <name type="scientific">Nocardia transvalensis</name>
    <dbReference type="NCBI Taxonomy" id="37333"/>
    <lineage>
        <taxon>Bacteria</taxon>
        <taxon>Bacillati</taxon>
        <taxon>Actinomycetota</taxon>
        <taxon>Actinomycetes</taxon>
        <taxon>Mycobacteriales</taxon>
        <taxon>Nocardiaceae</taxon>
        <taxon>Nocardia</taxon>
    </lineage>
</organism>
<name>A0A7W9UJ32_9NOCA</name>
<dbReference type="Pfam" id="PF07702">
    <property type="entry name" value="UTRA"/>
    <property type="match status" value="1"/>
</dbReference>
<dbReference type="GO" id="GO:0003677">
    <property type="term" value="F:DNA binding"/>
    <property type="evidence" value="ECO:0007669"/>
    <property type="project" value="UniProtKB-KW"/>
</dbReference>
<dbReference type="InterPro" id="IPR036388">
    <property type="entry name" value="WH-like_DNA-bd_sf"/>
</dbReference>
<keyword evidence="2" id="KW-0238">DNA-binding</keyword>
<dbReference type="PANTHER" id="PTHR44846">
    <property type="entry name" value="MANNOSYL-D-GLYCERATE TRANSPORT/METABOLISM SYSTEM REPRESSOR MNGR-RELATED"/>
    <property type="match status" value="1"/>
</dbReference>
<dbReference type="AlphaFoldDB" id="A0A7W9UJ32"/>
<feature type="domain" description="HTH gntR-type" evidence="4">
    <location>
        <begin position="1"/>
        <end position="32"/>
    </location>
</feature>
<proteinExistence type="predicted"/>
<dbReference type="InterPro" id="IPR050679">
    <property type="entry name" value="Bact_HTH_transcr_reg"/>
</dbReference>
<keyword evidence="1" id="KW-0805">Transcription regulation</keyword>
<dbReference type="Gene3D" id="3.40.1410.10">
    <property type="entry name" value="Chorismate lyase-like"/>
    <property type="match status" value="1"/>
</dbReference>
<protein>
    <submittedName>
        <fullName evidence="5">GntR family transcriptional regulator</fullName>
    </submittedName>
</protein>
<dbReference type="InterPro" id="IPR011663">
    <property type="entry name" value="UTRA"/>
</dbReference>
<dbReference type="PROSITE" id="PS50949">
    <property type="entry name" value="HTH_GNTR"/>
    <property type="match status" value="1"/>
</dbReference>
<sequence length="206" mass="22946">MSLPTVRQALGVLRAEGLIESRHGIGSFVKETDRLQRAGWRHYGRARADQKLLTPHLRHEIVFAGVEPVPDRVADLFPAGTTQVVTRRRHLYDKETGRPEEIGASYIPMDLAAGTYLEEPTVVPQALFLCIEDLSGKRYARARDRLIARLATADESMILELAPGSPVVHVIHCAMAEDETVLEVAESIWPAERTVIVNEYPITTES</sequence>
<evidence type="ECO:0000313" key="5">
    <source>
        <dbReference type="EMBL" id="MBB5914911.1"/>
    </source>
</evidence>
<dbReference type="GO" id="GO:0003700">
    <property type="term" value="F:DNA-binding transcription factor activity"/>
    <property type="evidence" value="ECO:0007669"/>
    <property type="project" value="InterPro"/>
</dbReference>
<keyword evidence="3" id="KW-0804">Transcription</keyword>
<accession>A0A7W9UJ32</accession>
<evidence type="ECO:0000256" key="1">
    <source>
        <dbReference type="ARBA" id="ARBA00023015"/>
    </source>
</evidence>
<dbReference type="SUPFAM" id="SSF64288">
    <property type="entry name" value="Chorismate lyase-like"/>
    <property type="match status" value="1"/>
</dbReference>
<dbReference type="InterPro" id="IPR028978">
    <property type="entry name" value="Chorismate_lyase_/UTRA_dom_sf"/>
</dbReference>
<evidence type="ECO:0000259" key="4">
    <source>
        <dbReference type="PROSITE" id="PS50949"/>
    </source>
</evidence>
<gene>
    <name evidence="5" type="ORF">BJY24_003778</name>
</gene>
<keyword evidence="6" id="KW-1185">Reference proteome</keyword>